<accession>A0ACB8YM74</accession>
<reference evidence="1 2" key="2">
    <citation type="journal article" date="2022" name="Mol. Ecol. Resour.">
        <title>The genomes of chicory, endive, great burdock and yacon provide insights into Asteraceae paleo-polyploidization history and plant inulin production.</title>
        <authorList>
            <person name="Fan W."/>
            <person name="Wang S."/>
            <person name="Wang H."/>
            <person name="Wang A."/>
            <person name="Jiang F."/>
            <person name="Liu H."/>
            <person name="Zhao H."/>
            <person name="Xu D."/>
            <person name="Zhang Y."/>
        </authorList>
    </citation>
    <scope>NUCLEOTIDE SEQUENCE [LARGE SCALE GENOMIC DNA]</scope>
    <source>
        <strain evidence="2">cv. Niubang</strain>
    </source>
</reference>
<keyword evidence="2" id="KW-1185">Reference proteome</keyword>
<sequence length="403" mass="45318">MCPAGGYSSYLVPTATLGAMGVLLYVVEGKVATNVRRREIHNMANAVATVSKQLENVSDVLASTKRHLSKRLENLDWKLDEQKEMSKLIADDVNDVKSNLNQIGYDINMIHQMVSGLVLKQDNSQLSLQAHQCPDTVPDLNNMVYAVQALVAQCEDLKMKYNEEQAKRRKLHNQIEDEKGNIRVFFRCRPLSKTEASAECSTIVEFDATGNGELGVINSGSTKKTFRFDRVFTPSDNQVDVFAHASPLVTSVLDGYNVCIFTYGQTGTGKTFTIEGIEGNRGVNYRTLEELFKISKERIVGPRVNVPRSLRWAGTGAVTVNNEPVNTIVWSKIYGIDDGDEVATPIRWPQVHAFKTSILVGEEKEKDDARLTTVKRPVWIHRSTLVERDRELVERDREWDEAR</sequence>
<organism evidence="1 2">
    <name type="scientific">Arctium lappa</name>
    <name type="common">Greater burdock</name>
    <name type="synonym">Lappa major</name>
    <dbReference type="NCBI Taxonomy" id="4217"/>
    <lineage>
        <taxon>Eukaryota</taxon>
        <taxon>Viridiplantae</taxon>
        <taxon>Streptophyta</taxon>
        <taxon>Embryophyta</taxon>
        <taxon>Tracheophyta</taxon>
        <taxon>Spermatophyta</taxon>
        <taxon>Magnoliopsida</taxon>
        <taxon>eudicotyledons</taxon>
        <taxon>Gunneridae</taxon>
        <taxon>Pentapetalae</taxon>
        <taxon>asterids</taxon>
        <taxon>campanulids</taxon>
        <taxon>Asterales</taxon>
        <taxon>Asteraceae</taxon>
        <taxon>Carduoideae</taxon>
        <taxon>Cardueae</taxon>
        <taxon>Arctiinae</taxon>
        <taxon>Arctium</taxon>
    </lineage>
</organism>
<reference evidence="2" key="1">
    <citation type="journal article" date="2022" name="Mol. Ecol. Resour.">
        <title>The genomes of chicory, endive, great burdock and yacon provide insights into Asteraceae palaeo-polyploidization history and plant inulin production.</title>
        <authorList>
            <person name="Fan W."/>
            <person name="Wang S."/>
            <person name="Wang H."/>
            <person name="Wang A."/>
            <person name="Jiang F."/>
            <person name="Liu H."/>
            <person name="Zhao H."/>
            <person name="Xu D."/>
            <person name="Zhang Y."/>
        </authorList>
    </citation>
    <scope>NUCLEOTIDE SEQUENCE [LARGE SCALE GENOMIC DNA]</scope>
    <source>
        <strain evidence="2">cv. Niubang</strain>
    </source>
</reference>
<comment type="caution">
    <text evidence="1">The sequence shown here is derived from an EMBL/GenBank/DDBJ whole genome shotgun (WGS) entry which is preliminary data.</text>
</comment>
<dbReference type="Proteomes" id="UP001055879">
    <property type="component" value="Linkage Group LG12"/>
</dbReference>
<protein>
    <submittedName>
        <fullName evidence="1">Uncharacterized protein</fullName>
    </submittedName>
</protein>
<evidence type="ECO:0000313" key="1">
    <source>
        <dbReference type="EMBL" id="KAI3685120.1"/>
    </source>
</evidence>
<evidence type="ECO:0000313" key="2">
    <source>
        <dbReference type="Proteomes" id="UP001055879"/>
    </source>
</evidence>
<name>A0ACB8YM74_ARCLA</name>
<proteinExistence type="predicted"/>
<gene>
    <name evidence="1" type="ORF">L6452_34354</name>
</gene>
<dbReference type="EMBL" id="CM042058">
    <property type="protein sequence ID" value="KAI3685120.1"/>
    <property type="molecule type" value="Genomic_DNA"/>
</dbReference>